<comment type="subcellular location">
    <subcellularLocation>
        <location evidence="1 7">Cell membrane</location>
        <topology evidence="1 7">Multi-pass membrane protein</topology>
    </subcellularLocation>
</comment>
<comment type="similarity">
    <text evidence="7">Belongs to the binding-protein-dependent transport system permease family.</text>
</comment>
<dbReference type="SUPFAM" id="SSF161098">
    <property type="entry name" value="MetI-like"/>
    <property type="match status" value="1"/>
</dbReference>
<feature type="transmembrane region" description="Helical" evidence="7">
    <location>
        <begin position="151"/>
        <end position="174"/>
    </location>
</feature>
<dbReference type="PANTHER" id="PTHR30193:SF37">
    <property type="entry name" value="INNER MEMBRANE ABC TRANSPORTER PERMEASE PROTEIN YCJO"/>
    <property type="match status" value="1"/>
</dbReference>
<dbReference type="InterPro" id="IPR035906">
    <property type="entry name" value="MetI-like_sf"/>
</dbReference>
<dbReference type="InterPro" id="IPR051393">
    <property type="entry name" value="ABC_transporter_permease"/>
</dbReference>
<evidence type="ECO:0000256" key="2">
    <source>
        <dbReference type="ARBA" id="ARBA00022448"/>
    </source>
</evidence>
<evidence type="ECO:0000259" key="8">
    <source>
        <dbReference type="PROSITE" id="PS50928"/>
    </source>
</evidence>
<reference evidence="9 10" key="1">
    <citation type="submission" date="2019-07" db="EMBL/GenBank/DDBJ databases">
        <title>Complete genome of Crassaminicella thermophila SY095.</title>
        <authorList>
            <person name="Li X."/>
        </authorList>
    </citation>
    <scope>NUCLEOTIDE SEQUENCE [LARGE SCALE GENOMIC DNA]</scope>
    <source>
        <strain evidence="9 10">SY095</strain>
    </source>
</reference>
<dbReference type="OrthoDB" id="9786413at2"/>
<dbReference type="KEGG" id="crs:FQB35_03480"/>
<dbReference type="PANTHER" id="PTHR30193">
    <property type="entry name" value="ABC TRANSPORTER PERMEASE PROTEIN"/>
    <property type="match status" value="1"/>
</dbReference>
<dbReference type="CDD" id="cd06261">
    <property type="entry name" value="TM_PBP2"/>
    <property type="match status" value="1"/>
</dbReference>
<dbReference type="EMBL" id="CP042243">
    <property type="protein sequence ID" value="QEK11509.1"/>
    <property type="molecule type" value="Genomic_DNA"/>
</dbReference>
<proteinExistence type="inferred from homology"/>
<dbReference type="Proteomes" id="UP000324646">
    <property type="component" value="Chromosome"/>
</dbReference>
<feature type="domain" description="ABC transmembrane type-1" evidence="8">
    <location>
        <begin position="66"/>
        <end position="276"/>
    </location>
</feature>
<dbReference type="GO" id="GO:0005886">
    <property type="term" value="C:plasma membrane"/>
    <property type="evidence" value="ECO:0007669"/>
    <property type="project" value="UniProtKB-SubCell"/>
</dbReference>
<sequence>MKNSKFWFSFFIGPILFAFIIVVIVPMFMGIYYSFTNWNGIGNTADWIGFKNYIEVFRDHDFLSAFIFTAKFAIVSVITINLMGFGLALLVTRGLKISNLLRSVFFMPNLIGGLILGFVWQFIFTKAFDGLGRMLDLNFLEGWLSDPVTGFWGLVILMSWQMAGYMMVIYIASLENIPESLMEAAEIDGANAWERLIHITIPLVAPAFTVGLFLTLSNSFKLYDQNLSLTGGGPYNSTQMLAMNIYNTAFKFNAFGLAQAKAVIFLITVAAISLTQIYYSKKREVEM</sequence>
<feature type="transmembrane region" description="Helical" evidence="7">
    <location>
        <begin position="7"/>
        <end position="33"/>
    </location>
</feature>
<keyword evidence="5 7" id="KW-1133">Transmembrane helix</keyword>
<feature type="transmembrane region" description="Helical" evidence="7">
    <location>
        <begin position="195"/>
        <end position="216"/>
    </location>
</feature>
<evidence type="ECO:0000256" key="7">
    <source>
        <dbReference type="RuleBase" id="RU363032"/>
    </source>
</evidence>
<keyword evidence="3" id="KW-1003">Cell membrane</keyword>
<evidence type="ECO:0000256" key="6">
    <source>
        <dbReference type="ARBA" id="ARBA00023136"/>
    </source>
</evidence>
<evidence type="ECO:0000256" key="5">
    <source>
        <dbReference type="ARBA" id="ARBA00022989"/>
    </source>
</evidence>
<organism evidence="9 10">
    <name type="scientific">Crassaminicella thermophila</name>
    <dbReference type="NCBI Taxonomy" id="2599308"/>
    <lineage>
        <taxon>Bacteria</taxon>
        <taxon>Bacillati</taxon>
        <taxon>Bacillota</taxon>
        <taxon>Clostridia</taxon>
        <taxon>Eubacteriales</taxon>
        <taxon>Clostridiaceae</taxon>
        <taxon>Crassaminicella</taxon>
    </lineage>
</organism>
<keyword evidence="4 7" id="KW-0812">Transmembrane</keyword>
<dbReference type="AlphaFoldDB" id="A0A5C0SEW2"/>
<evidence type="ECO:0000313" key="10">
    <source>
        <dbReference type="Proteomes" id="UP000324646"/>
    </source>
</evidence>
<protein>
    <submittedName>
        <fullName evidence="9">Sugar ABC transporter permease</fullName>
    </submittedName>
</protein>
<dbReference type="PROSITE" id="PS50928">
    <property type="entry name" value="ABC_TM1"/>
    <property type="match status" value="1"/>
</dbReference>
<feature type="transmembrane region" description="Helical" evidence="7">
    <location>
        <begin position="262"/>
        <end position="279"/>
    </location>
</feature>
<gene>
    <name evidence="9" type="ORF">FQB35_03480</name>
</gene>
<dbReference type="Gene3D" id="1.10.3720.10">
    <property type="entry name" value="MetI-like"/>
    <property type="match status" value="1"/>
</dbReference>
<evidence type="ECO:0000313" key="9">
    <source>
        <dbReference type="EMBL" id="QEK11509.1"/>
    </source>
</evidence>
<keyword evidence="2 7" id="KW-0813">Transport</keyword>
<evidence type="ECO:0000256" key="1">
    <source>
        <dbReference type="ARBA" id="ARBA00004651"/>
    </source>
</evidence>
<evidence type="ECO:0000256" key="4">
    <source>
        <dbReference type="ARBA" id="ARBA00022692"/>
    </source>
</evidence>
<dbReference type="InterPro" id="IPR000515">
    <property type="entry name" value="MetI-like"/>
</dbReference>
<keyword evidence="6 7" id="KW-0472">Membrane</keyword>
<dbReference type="RefSeq" id="WP_148808664.1">
    <property type="nucleotide sequence ID" value="NZ_CP042243.1"/>
</dbReference>
<evidence type="ECO:0000256" key="3">
    <source>
        <dbReference type="ARBA" id="ARBA00022475"/>
    </source>
</evidence>
<keyword evidence="10" id="KW-1185">Reference proteome</keyword>
<dbReference type="Pfam" id="PF00528">
    <property type="entry name" value="BPD_transp_1"/>
    <property type="match status" value="1"/>
</dbReference>
<name>A0A5C0SEW2_CRATE</name>
<accession>A0A5C0SEW2</accession>
<feature type="transmembrane region" description="Helical" evidence="7">
    <location>
        <begin position="104"/>
        <end position="124"/>
    </location>
</feature>
<dbReference type="GO" id="GO:0055085">
    <property type="term" value="P:transmembrane transport"/>
    <property type="evidence" value="ECO:0007669"/>
    <property type="project" value="InterPro"/>
</dbReference>
<feature type="transmembrane region" description="Helical" evidence="7">
    <location>
        <begin position="65"/>
        <end position="92"/>
    </location>
</feature>